<dbReference type="PANTHER" id="PTHR43600:SF2">
    <property type="entry name" value="F420-NON-REDUCING HYDROGENASE VHU SUBUNIT A"/>
    <property type="match status" value="1"/>
</dbReference>
<comment type="cofactor">
    <cofactor evidence="6">
        <name>Fe cation</name>
        <dbReference type="ChEBI" id="CHEBI:24875"/>
    </cofactor>
</comment>
<dbReference type="PROSITE" id="PS00508">
    <property type="entry name" value="NI_HGENASE_L_2"/>
    <property type="match status" value="1"/>
</dbReference>
<dbReference type="Gene3D" id="1.10.645.10">
    <property type="entry name" value="Cytochrome-c3 Hydrogenase, chain B"/>
    <property type="match status" value="1"/>
</dbReference>
<evidence type="ECO:0000256" key="2">
    <source>
        <dbReference type="ARBA" id="ARBA00009292"/>
    </source>
</evidence>
<gene>
    <name evidence="7" type="ORF">SAMN04488516_103111</name>
</gene>
<dbReference type="GO" id="GO:0016151">
    <property type="term" value="F:nickel cation binding"/>
    <property type="evidence" value="ECO:0007669"/>
    <property type="project" value="InterPro"/>
</dbReference>
<dbReference type="STRING" id="206665.SAMN04488516_103111"/>
<feature type="binding site" evidence="6">
    <location>
        <position position="81"/>
    </location>
    <ligand>
        <name>Ni(2+)</name>
        <dbReference type="ChEBI" id="CHEBI:49786"/>
    </ligand>
</feature>
<dbReference type="OrthoDB" id="9761717at2"/>
<accession>A0A1H0CN77</accession>
<comment type="similarity">
    <text evidence="2">Belongs to the [NiFe]/[NiFeSe] hydrogenase large subunit family.</text>
</comment>
<sequence>MTKNKNSQKQQNNKEISKKNRKLEVKHLTRVEGHGNIIVHIDKKGNITLCEWHVVEAPRFFEAMVVGRPYTDIHHIVSRICGICSIGHQLASIQATEEAFNCQVSEQTLIFRKLALHAENLQSHLLHIGYLVLPDLLGVGSVFPLAKTHKEELLNLIACRKLSNEFSKVICGRTTHPQRLIPGGMEEIPSVGELKTLKANLEESLEWLEKLGDLFAVLQEKYPNFSRPTEYIALVSNGEYAMYHGEIGSSLDERKPNSFYNRISNEYCVPQSTAKWSKNLKDSYMVGALSRVNLNYEFLGSRAKAMAKKFGLIPLCHNPFYITLAQIVECIHSTEDSIYLIDLLLTKGLKEEKPVEIKPRWGKGIGAVEVPRGILFHSYEYNEEGRIVKADCVIPTNQNHGNIQKDFDAIAPTLKGKSEEEIELTLSMLVRAYDPCISCSTHYIEMNPQEVTPLVRFVYE</sequence>
<evidence type="ECO:0000313" key="7">
    <source>
        <dbReference type="EMBL" id="SDN59221.1"/>
    </source>
</evidence>
<reference evidence="7 8" key="1">
    <citation type="submission" date="2016-10" db="EMBL/GenBank/DDBJ databases">
        <authorList>
            <person name="de Groot N.N."/>
        </authorList>
    </citation>
    <scope>NUCLEOTIDE SEQUENCE [LARGE SCALE GENOMIC DNA]</scope>
    <source>
        <strain evidence="7 8">DSM 15269</strain>
    </source>
</reference>
<dbReference type="InterPro" id="IPR018194">
    <property type="entry name" value="Ni-dep_hyd_lsu_Ni_BS"/>
</dbReference>
<organism evidence="7 8">
    <name type="scientific">Desulfonauticus submarinus</name>
    <dbReference type="NCBI Taxonomy" id="206665"/>
    <lineage>
        <taxon>Bacteria</taxon>
        <taxon>Pseudomonadati</taxon>
        <taxon>Thermodesulfobacteriota</taxon>
        <taxon>Desulfovibrionia</taxon>
        <taxon>Desulfovibrionales</taxon>
        <taxon>Desulfonauticaceae</taxon>
        <taxon>Desulfonauticus</taxon>
    </lineage>
</organism>
<evidence type="ECO:0000256" key="1">
    <source>
        <dbReference type="ARBA" id="ARBA00001967"/>
    </source>
</evidence>
<evidence type="ECO:0000256" key="5">
    <source>
        <dbReference type="ARBA" id="ARBA00023002"/>
    </source>
</evidence>
<dbReference type="RefSeq" id="WP_092064288.1">
    <property type="nucleotide sequence ID" value="NZ_FNIN01000003.1"/>
</dbReference>
<keyword evidence="6" id="KW-0460">Magnesium</keyword>
<keyword evidence="5" id="KW-0560">Oxidoreductase</keyword>
<dbReference type="EMBL" id="FNIN01000003">
    <property type="protein sequence ID" value="SDN59221.1"/>
    <property type="molecule type" value="Genomic_DNA"/>
</dbReference>
<dbReference type="AlphaFoldDB" id="A0A1H0CN77"/>
<feature type="binding site" evidence="6">
    <location>
        <position position="442"/>
    </location>
    <ligand>
        <name>Mg(2+)</name>
        <dbReference type="ChEBI" id="CHEBI:18420"/>
    </ligand>
</feature>
<feature type="binding site" evidence="6">
    <location>
        <position position="439"/>
    </location>
    <ligand>
        <name>Fe cation</name>
        <dbReference type="ChEBI" id="CHEBI:24875"/>
    </ligand>
</feature>
<evidence type="ECO:0000256" key="3">
    <source>
        <dbReference type="ARBA" id="ARBA00022596"/>
    </source>
</evidence>
<proteinExistence type="inferred from homology"/>
<keyword evidence="4 6" id="KW-0479">Metal-binding</keyword>
<dbReference type="InterPro" id="IPR001501">
    <property type="entry name" value="Ni-dep_hyd_lsu"/>
</dbReference>
<protein>
    <submittedName>
        <fullName evidence="7">Coenzyme F420-reducing hydrogenase, alpha subunit</fullName>
    </submittedName>
</protein>
<name>A0A1H0CN77_9BACT</name>
<evidence type="ECO:0000313" key="8">
    <source>
        <dbReference type="Proteomes" id="UP000199602"/>
    </source>
</evidence>
<feature type="binding site" evidence="6">
    <location>
        <position position="62"/>
    </location>
    <ligand>
        <name>Mg(2+)</name>
        <dbReference type="ChEBI" id="CHEBI:18420"/>
    </ligand>
</feature>
<keyword evidence="6" id="KW-0408">Iron</keyword>
<comment type="cofactor">
    <cofactor evidence="1 6">
        <name>Ni(2+)</name>
        <dbReference type="ChEBI" id="CHEBI:49786"/>
    </cofactor>
</comment>
<dbReference type="Pfam" id="PF00374">
    <property type="entry name" value="NiFeSe_Hases"/>
    <property type="match status" value="2"/>
</dbReference>
<evidence type="ECO:0000256" key="4">
    <source>
        <dbReference type="ARBA" id="ARBA00022723"/>
    </source>
</evidence>
<dbReference type="GO" id="GO:0008901">
    <property type="term" value="F:ferredoxin hydrogenase activity"/>
    <property type="evidence" value="ECO:0007669"/>
    <property type="project" value="InterPro"/>
</dbReference>
<keyword evidence="3 6" id="KW-0533">Nickel</keyword>
<feature type="binding site" evidence="6">
    <location>
        <position position="436"/>
    </location>
    <ligand>
        <name>Ni(2+)</name>
        <dbReference type="ChEBI" id="CHEBI:49786"/>
    </ligand>
</feature>
<dbReference type="SUPFAM" id="SSF56762">
    <property type="entry name" value="HydB/Nqo4-like"/>
    <property type="match status" value="1"/>
</dbReference>
<keyword evidence="8" id="KW-1185">Reference proteome</keyword>
<evidence type="ECO:0000256" key="6">
    <source>
        <dbReference type="PIRSR" id="PIRSR601501-1"/>
    </source>
</evidence>
<dbReference type="Proteomes" id="UP000199602">
    <property type="component" value="Unassembled WGS sequence"/>
</dbReference>
<dbReference type="InterPro" id="IPR029014">
    <property type="entry name" value="NiFe-Hase_large"/>
</dbReference>
<feature type="binding site" evidence="6">
    <location>
        <position position="84"/>
    </location>
    <ligand>
        <name>Ni(2+)</name>
        <dbReference type="ChEBI" id="CHEBI:49786"/>
    </ligand>
</feature>
<dbReference type="PANTHER" id="PTHR43600">
    <property type="entry name" value="COENZYME F420 HYDROGENASE, SUBUNIT ALPHA"/>
    <property type="match status" value="1"/>
</dbReference>